<dbReference type="InParanoid" id="A0A6P8Z9Y5"/>
<evidence type="ECO:0000256" key="5">
    <source>
        <dbReference type="SAM" id="MobiDB-lite"/>
    </source>
</evidence>
<feature type="transmembrane region" description="Helical" evidence="6">
    <location>
        <begin position="763"/>
        <end position="784"/>
    </location>
</feature>
<evidence type="ECO:0000256" key="4">
    <source>
        <dbReference type="ARBA" id="ARBA00023180"/>
    </source>
</evidence>
<protein>
    <submittedName>
        <fullName evidence="8">Insulin-like growth factor-binding protein complex acid labile subunit</fullName>
    </submittedName>
</protein>
<dbReference type="PANTHER" id="PTHR45842">
    <property type="entry name" value="SYNAPTIC ADHESION-LIKE MOLECULE SALM"/>
    <property type="match status" value="1"/>
</dbReference>
<dbReference type="Gene3D" id="3.80.10.10">
    <property type="entry name" value="Ribonuclease Inhibitor"/>
    <property type="match status" value="4"/>
</dbReference>
<dbReference type="Proteomes" id="UP000515158">
    <property type="component" value="Unplaced"/>
</dbReference>
<keyword evidence="6" id="KW-0812">Transmembrane</keyword>
<dbReference type="Pfam" id="PF13855">
    <property type="entry name" value="LRR_8"/>
    <property type="match status" value="3"/>
</dbReference>
<feature type="compositionally biased region" description="Pro residues" evidence="5">
    <location>
        <begin position="158"/>
        <end position="169"/>
    </location>
</feature>
<dbReference type="FunFam" id="3.80.10.10:FF:001164">
    <property type="entry name" value="GH01279p"/>
    <property type="match status" value="1"/>
</dbReference>
<dbReference type="InterPro" id="IPR032675">
    <property type="entry name" value="LRR_dom_sf"/>
</dbReference>
<evidence type="ECO:0000256" key="1">
    <source>
        <dbReference type="ARBA" id="ARBA00022614"/>
    </source>
</evidence>
<evidence type="ECO:0000313" key="7">
    <source>
        <dbReference type="Proteomes" id="UP000515158"/>
    </source>
</evidence>
<dbReference type="SUPFAM" id="SSF52058">
    <property type="entry name" value="L domain-like"/>
    <property type="match status" value="1"/>
</dbReference>
<dbReference type="InterPro" id="IPR050467">
    <property type="entry name" value="LRFN"/>
</dbReference>
<dbReference type="AlphaFoldDB" id="A0A6P8Z9Y5"/>
<evidence type="ECO:0000256" key="6">
    <source>
        <dbReference type="SAM" id="Phobius"/>
    </source>
</evidence>
<gene>
    <name evidence="8" type="primary">LOC117649132</name>
</gene>
<dbReference type="SMART" id="SM00369">
    <property type="entry name" value="LRR_TYP"/>
    <property type="match status" value="10"/>
</dbReference>
<dbReference type="SMART" id="SM00365">
    <property type="entry name" value="LRR_SD22"/>
    <property type="match status" value="4"/>
</dbReference>
<feature type="region of interest" description="Disordered" evidence="5">
    <location>
        <begin position="1"/>
        <end position="27"/>
    </location>
</feature>
<evidence type="ECO:0000313" key="8">
    <source>
        <dbReference type="RefSeq" id="XP_034247485.1"/>
    </source>
</evidence>
<keyword evidence="2" id="KW-0732">Signal</keyword>
<dbReference type="GeneID" id="117649132"/>
<keyword evidence="4" id="KW-0325">Glycoprotein</keyword>
<dbReference type="KEGG" id="tpal:117649132"/>
<dbReference type="Pfam" id="PF13516">
    <property type="entry name" value="LRR_6"/>
    <property type="match status" value="1"/>
</dbReference>
<proteinExistence type="predicted"/>
<dbReference type="PANTHER" id="PTHR45842:SF12">
    <property type="entry name" value="KEKKON 5, ISOFORM A"/>
    <property type="match status" value="1"/>
</dbReference>
<reference evidence="8" key="1">
    <citation type="submission" date="2025-08" db="UniProtKB">
        <authorList>
            <consortium name="RefSeq"/>
        </authorList>
    </citation>
    <scope>IDENTIFICATION</scope>
    <source>
        <tissue evidence="8">Total insect</tissue>
    </source>
</reference>
<feature type="region of interest" description="Disordered" evidence="5">
    <location>
        <begin position="150"/>
        <end position="169"/>
    </location>
</feature>
<dbReference type="InterPro" id="IPR003591">
    <property type="entry name" value="Leu-rich_rpt_typical-subtyp"/>
</dbReference>
<dbReference type="PROSITE" id="PS51450">
    <property type="entry name" value="LRR"/>
    <property type="match status" value="4"/>
</dbReference>
<keyword evidence="7" id="KW-1185">Reference proteome</keyword>
<evidence type="ECO:0000256" key="2">
    <source>
        <dbReference type="ARBA" id="ARBA00022729"/>
    </source>
</evidence>
<keyword evidence="6" id="KW-0472">Membrane</keyword>
<dbReference type="InterPro" id="IPR001611">
    <property type="entry name" value="Leu-rich_rpt"/>
</dbReference>
<dbReference type="OrthoDB" id="1600340at2759"/>
<sequence>MTPLAHPLARRITTATPRGGMAPRRRGPCRPLLVVQAVVLVVHLGAAANLTTLAATPVPTKPAATSAPSAAGEAPAKLQVLPSAATSPTPPLGRAGPADLQQRLQRLQEQNRLCARCDCFALRRDGRNSSAAAVRVQLDENLDDVVVTTSHPRDATPATPPRPAVRPTVPPTSQVLVINCTERLLAEDLPRWSWPARLSAGEVVAAETWTEFRGGDLSGVSRLPHLPFRLTRLSLADNRLRSVASRAFAKLEALRDLDLSHNVITDVPFDAFLGLTALERLNLSRNSLTSRPLSADLFKQMPKLAVVSLAHNRIAGELNSDTLPWSGSIRQLDLSYNEITSVSAGAWRWLQNVKELDLSHNKLSSLTPDAFAGLRSLERLDLSWNALSSLPPGALSGLAALRTLSMAHNALQAPPADTFGPVQALAALDLSHNALNPGAFAVLAKLPASLRSLDLSHNPLGLGDGGLEGRADGGAALPSALEDLSLAECGLQSLEVRAWGGLHQLRHLQLSGNDISVLSDMAHMYALERLNVSRNSLTYFPTVRLAALRVLDVSHNQLEHAPAPEAPALSELLLDDNPIEQLRLAAAPSLAVLSASHMPVLRAVPAGAVVRLSSADRAANVTANVTATPPPCLSVTLRHNPALVDIGEGAFPASLCQLDLSHNALRWLPPRLANWTALRVLDLQANPWDCTCRLQWMLDDVVRQLYRSSPALLEDLRCASPMPVMGRRLVHWFNHTGRALCDGGIADIQSAGAVTLKLSPATLIVISALGAVLVMLVVLGVVAHRRDAAKRRARNRRL</sequence>
<dbReference type="SUPFAM" id="SSF52047">
    <property type="entry name" value="RNI-like"/>
    <property type="match status" value="1"/>
</dbReference>
<dbReference type="PRINTS" id="PR00019">
    <property type="entry name" value="LEURICHRPT"/>
</dbReference>
<keyword evidence="1" id="KW-0433">Leucine-rich repeat</keyword>
<evidence type="ECO:0000256" key="3">
    <source>
        <dbReference type="ARBA" id="ARBA00022737"/>
    </source>
</evidence>
<accession>A0A6P8Z9Y5</accession>
<keyword evidence="6" id="KW-1133">Transmembrane helix</keyword>
<name>A0A6P8Z9Y5_THRPL</name>
<keyword evidence="3" id="KW-0677">Repeat</keyword>
<dbReference type="SMART" id="SM00364">
    <property type="entry name" value="LRR_BAC"/>
    <property type="match status" value="9"/>
</dbReference>
<dbReference type="RefSeq" id="XP_034247485.1">
    <property type="nucleotide sequence ID" value="XM_034391594.1"/>
</dbReference>
<organism evidence="8">
    <name type="scientific">Thrips palmi</name>
    <name type="common">Melon thrips</name>
    <dbReference type="NCBI Taxonomy" id="161013"/>
    <lineage>
        <taxon>Eukaryota</taxon>
        <taxon>Metazoa</taxon>
        <taxon>Ecdysozoa</taxon>
        <taxon>Arthropoda</taxon>
        <taxon>Hexapoda</taxon>
        <taxon>Insecta</taxon>
        <taxon>Pterygota</taxon>
        <taxon>Neoptera</taxon>
        <taxon>Paraneoptera</taxon>
        <taxon>Thysanoptera</taxon>
        <taxon>Terebrantia</taxon>
        <taxon>Thripoidea</taxon>
        <taxon>Thripidae</taxon>
        <taxon>Thrips</taxon>
    </lineage>
</organism>